<dbReference type="Pfam" id="PF19289">
    <property type="entry name" value="PmbA_TldD_3rd"/>
    <property type="match status" value="1"/>
</dbReference>
<sequence>MAVLDRRAGRLSTEPRLHHNPPDPGRAAERRTEEAVRRSASCGVDLEPVQRPSGRGDHRCSPPPGTLHSRRRASAADGRASSWDPQNPRRARPDLPDTVSMMAEDLEGFESSLIDIAAHWCEEGLRLGAEYAQAFVEAGADLRWESRLRGPAVSATATSVNRRYGVGLLLRRAGVWTYSCAPLHEPQTLAEKISALCPGTPRIPSPWRGRSPLETVPATTARPLTDETCVTLQPNTAVRFIQDFFRQHRVIVDSAGTRRALRVGGGRRRAIATVFDGTATARAFTRSNNPHWEPASAETSFVESAAHLIKSAADQARALLRFRSMGHKTTPVVFGPKTGAAFLHELIGHALEADNLAKNSPYSVGLMGERLTRASLNLLDDPFLPDGMGSRAVDDDGQFCAPTPLVTDGTVVGRLTCARLDSPSGSGRRESYRHASLPRASNTSVLGGEDSVPSLLQPCPGSGLLYISSLGSGEFNPARGEFSFSAAAAHYLTSAGEAVPLKDVNLFGDAREAIDRLAGIADDVEGDNATCGKQGQSVLIGLYSPTMRFDRLDWHC</sequence>
<evidence type="ECO:0000256" key="2">
    <source>
        <dbReference type="SAM" id="MobiDB-lite"/>
    </source>
</evidence>
<dbReference type="Proteomes" id="UP000295258">
    <property type="component" value="Unassembled WGS sequence"/>
</dbReference>
<dbReference type="InterPro" id="IPR036059">
    <property type="entry name" value="TldD/PmbA_sf"/>
</dbReference>
<gene>
    <name evidence="4" type="ORF">E1292_12680</name>
</gene>
<organism evidence="4 5">
    <name type="scientific">Nonomuraea deserti</name>
    <dbReference type="NCBI Taxonomy" id="1848322"/>
    <lineage>
        <taxon>Bacteria</taxon>
        <taxon>Bacillati</taxon>
        <taxon>Actinomycetota</taxon>
        <taxon>Actinomycetes</taxon>
        <taxon>Streptosporangiales</taxon>
        <taxon>Streptosporangiaceae</taxon>
        <taxon>Nonomuraea</taxon>
    </lineage>
</organism>
<dbReference type="SUPFAM" id="SSF111283">
    <property type="entry name" value="Putative modulator of DNA gyrase, PmbA/TldD"/>
    <property type="match status" value="1"/>
</dbReference>
<accession>A0A4R4VPR7</accession>
<evidence type="ECO:0000259" key="3">
    <source>
        <dbReference type="Pfam" id="PF19289"/>
    </source>
</evidence>
<evidence type="ECO:0000313" key="4">
    <source>
        <dbReference type="EMBL" id="TDD07742.1"/>
    </source>
</evidence>
<keyword evidence="5" id="KW-1185">Reference proteome</keyword>
<dbReference type="GO" id="GO:0006508">
    <property type="term" value="P:proteolysis"/>
    <property type="evidence" value="ECO:0007669"/>
    <property type="project" value="InterPro"/>
</dbReference>
<dbReference type="GO" id="GO:0005829">
    <property type="term" value="C:cytosol"/>
    <property type="evidence" value="ECO:0007669"/>
    <property type="project" value="TreeGrafter"/>
</dbReference>
<evidence type="ECO:0000256" key="1">
    <source>
        <dbReference type="ARBA" id="ARBA00005836"/>
    </source>
</evidence>
<feature type="region of interest" description="Disordered" evidence="2">
    <location>
        <begin position="1"/>
        <end position="96"/>
    </location>
</feature>
<dbReference type="InterPro" id="IPR045569">
    <property type="entry name" value="Metalloprtase-TldD/E_C"/>
</dbReference>
<dbReference type="GO" id="GO:0008237">
    <property type="term" value="F:metallopeptidase activity"/>
    <property type="evidence" value="ECO:0007669"/>
    <property type="project" value="InterPro"/>
</dbReference>
<feature type="region of interest" description="Disordered" evidence="2">
    <location>
        <begin position="422"/>
        <end position="451"/>
    </location>
</feature>
<dbReference type="AlphaFoldDB" id="A0A4R4VPR7"/>
<dbReference type="PANTHER" id="PTHR30624">
    <property type="entry name" value="UNCHARACTERIZED PROTEIN TLDD AND PMBA"/>
    <property type="match status" value="1"/>
</dbReference>
<dbReference type="InterPro" id="IPR051463">
    <property type="entry name" value="Peptidase_U62_metallo"/>
</dbReference>
<feature type="compositionally biased region" description="Basic and acidic residues" evidence="2">
    <location>
        <begin position="1"/>
        <end position="37"/>
    </location>
</feature>
<comment type="similarity">
    <text evidence="1">Belongs to the peptidase U62 family.</text>
</comment>
<name>A0A4R4VPR7_9ACTN</name>
<proteinExistence type="inferred from homology"/>
<dbReference type="PANTHER" id="PTHR30624:SF4">
    <property type="entry name" value="METALLOPROTEASE TLDD"/>
    <property type="match status" value="1"/>
</dbReference>
<reference evidence="4 5" key="1">
    <citation type="submission" date="2019-03" db="EMBL/GenBank/DDBJ databases">
        <title>Draft genome sequences of novel Actinobacteria.</title>
        <authorList>
            <person name="Sahin N."/>
            <person name="Ay H."/>
            <person name="Saygin H."/>
        </authorList>
    </citation>
    <scope>NUCLEOTIDE SEQUENCE [LARGE SCALE GENOMIC DNA]</scope>
    <source>
        <strain evidence="4 5">KC310</strain>
    </source>
</reference>
<protein>
    <submittedName>
        <fullName evidence="4">TldD/PmbA family protein</fullName>
    </submittedName>
</protein>
<feature type="domain" description="Metalloprotease TldD/E C-terminal" evidence="3">
    <location>
        <begin position="328"/>
        <end position="552"/>
    </location>
</feature>
<dbReference type="EMBL" id="SMKO01000024">
    <property type="protein sequence ID" value="TDD07742.1"/>
    <property type="molecule type" value="Genomic_DNA"/>
</dbReference>
<evidence type="ECO:0000313" key="5">
    <source>
        <dbReference type="Proteomes" id="UP000295258"/>
    </source>
</evidence>
<comment type="caution">
    <text evidence="4">The sequence shown here is derived from an EMBL/GenBank/DDBJ whole genome shotgun (WGS) entry which is preliminary data.</text>
</comment>